<comment type="caution">
    <text evidence="11">The sequence shown here is derived from an EMBL/GenBank/DDBJ whole genome shotgun (WGS) entry which is preliminary data.</text>
</comment>
<dbReference type="NCBIfam" id="TIGR00073">
    <property type="entry name" value="hypB"/>
    <property type="match status" value="1"/>
</dbReference>
<dbReference type="Gene3D" id="3.40.50.300">
    <property type="entry name" value="P-loop containing nucleotide triphosphate hydrolases"/>
    <property type="match status" value="1"/>
</dbReference>
<dbReference type="AlphaFoldDB" id="A0AAN4UQG2"/>
<dbReference type="InterPro" id="IPR027417">
    <property type="entry name" value="P-loop_NTPase"/>
</dbReference>
<evidence type="ECO:0000313" key="12">
    <source>
        <dbReference type="Proteomes" id="UP000634647"/>
    </source>
</evidence>
<comment type="similarity">
    <text evidence="1">Belongs to the SIMIBI class G3E GTPase family. HypB/HupM subfamily.</text>
</comment>
<evidence type="ECO:0000256" key="5">
    <source>
        <dbReference type="ARBA" id="ARBA00022801"/>
    </source>
</evidence>
<reference evidence="11" key="2">
    <citation type="submission" date="2023-06" db="EMBL/GenBank/DDBJ databases">
        <authorList>
            <person name="Sun Q."/>
            <person name="Zhou Y."/>
        </authorList>
    </citation>
    <scope>NUCLEOTIDE SEQUENCE</scope>
    <source>
        <strain evidence="11">CGMCC 1.10859</strain>
    </source>
</reference>
<evidence type="ECO:0000256" key="6">
    <source>
        <dbReference type="ARBA" id="ARBA00022833"/>
    </source>
</evidence>
<protein>
    <recommendedName>
        <fullName evidence="8">Hydrogenase maturation factor HypB</fullName>
    </recommendedName>
</protein>
<evidence type="ECO:0000256" key="8">
    <source>
        <dbReference type="ARBA" id="ARBA00035238"/>
    </source>
</evidence>
<keyword evidence="5" id="KW-0378">Hydrolase</keyword>
<dbReference type="PANTHER" id="PTHR30134">
    <property type="entry name" value="HYDROGENASE PROTEIN ASSEMBLY PROTEIN, NICKEL CHAPERONE"/>
    <property type="match status" value="1"/>
</dbReference>
<dbReference type="Pfam" id="PF02492">
    <property type="entry name" value="cobW"/>
    <property type="match status" value="1"/>
</dbReference>
<gene>
    <name evidence="11" type="primary">hypB</name>
    <name evidence="11" type="ORF">GCM10008024_15390</name>
</gene>
<evidence type="ECO:0000259" key="10">
    <source>
        <dbReference type="Pfam" id="PF02492"/>
    </source>
</evidence>
<evidence type="ECO:0000256" key="2">
    <source>
        <dbReference type="ARBA" id="ARBA00022596"/>
    </source>
</evidence>
<dbReference type="GO" id="GO:0003924">
    <property type="term" value="F:GTPase activity"/>
    <property type="evidence" value="ECO:0007669"/>
    <property type="project" value="InterPro"/>
</dbReference>
<organism evidence="11 12">
    <name type="scientific">Allgaiera indica</name>
    <dbReference type="NCBI Taxonomy" id="765699"/>
    <lineage>
        <taxon>Bacteria</taxon>
        <taxon>Pseudomonadati</taxon>
        <taxon>Pseudomonadota</taxon>
        <taxon>Alphaproteobacteria</taxon>
        <taxon>Rhodobacterales</taxon>
        <taxon>Paracoccaceae</taxon>
        <taxon>Allgaiera</taxon>
    </lineage>
</organism>
<name>A0AAN4UQG2_9RHOB</name>
<keyword evidence="4" id="KW-0547">Nucleotide-binding</keyword>
<dbReference type="InterPro" id="IPR004392">
    <property type="entry name" value="Hyd_mat_HypB"/>
</dbReference>
<evidence type="ECO:0000256" key="3">
    <source>
        <dbReference type="ARBA" id="ARBA00022723"/>
    </source>
</evidence>
<dbReference type="GO" id="GO:0005525">
    <property type="term" value="F:GTP binding"/>
    <property type="evidence" value="ECO:0007669"/>
    <property type="project" value="UniProtKB-KW"/>
</dbReference>
<dbReference type="GO" id="GO:0008270">
    <property type="term" value="F:zinc ion binding"/>
    <property type="evidence" value="ECO:0007669"/>
    <property type="project" value="TreeGrafter"/>
</dbReference>
<feature type="domain" description="CobW/HypB/UreG nucleotide-binding" evidence="10">
    <location>
        <begin position="91"/>
        <end position="250"/>
    </location>
</feature>
<evidence type="ECO:0000256" key="9">
    <source>
        <dbReference type="SAM" id="MobiDB-lite"/>
    </source>
</evidence>
<dbReference type="Proteomes" id="UP000634647">
    <property type="component" value="Unassembled WGS sequence"/>
</dbReference>
<dbReference type="GO" id="GO:0051604">
    <property type="term" value="P:protein maturation"/>
    <property type="evidence" value="ECO:0007669"/>
    <property type="project" value="InterPro"/>
</dbReference>
<feature type="region of interest" description="Disordered" evidence="9">
    <location>
        <begin position="18"/>
        <end position="57"/>
    </location>
</feature>
<feature type="compositionally biased region" description="Basic and acidic residues" evidence="9">
    <location>
        <begin position="18"/>
        <end position="52"/>
    </location>
</feature>
<sequence length="275" mass="29798">MVDPETGKETLIRQGGLLHDHDHHHGHDHGHEHGHAHSHDHHHPHEGDDKPHAHGPNGEIISLEQAVLSKNDSIAARNRGWFEGRGVLALNLVSSPGAGKTTLLERTIAEMAGERPIYVIEGDQMTTNDAERIRAAGARAIQINTGAGCHLEADMIADAVATLDPEPGALLLIENVGNLVCPSMFDLGEHMKVAVISTTEGEDKPLKYPHMFRAAGLVIINKIDLAPHVDFDEDLCRRNIAEVNGTARILSLSARTSEGMDNWLGFLDGAVVGRR</sequence>
<evidence type="ECO:0000313" key="11">
    <source>
        <dbReference type="EMBL" id="GHE01098.1"/>
    </source>
</evidence>
<accession>A0AAN4UQG2</accession>
<proteinExistence type="inferred from homology"/>
<keyword evidence="6" id="KW-0862">Zinc</keyword>
<reference evidence="11" key="1">
    <citation type="journal article" date="2014" name="Int. J. Syst. Evol. Microbiol.">
        <title>Complete genome sequence of Corynebacterium casei LMG S-19264T (=DSM 44701T), isolated from a smear-ripened cheese.</title>
        <authorList>
            <consortium name="US DOE Joint Genome Institute (JGI-PGF)"/>
            <person name="Walter F."/>
            <person name="Albersmeier A."/>
            <person name="Kalinowski J."/>
            <person name="Ruckert C."/>
        </authorList>
    </citation>
    <scope>NUCLEOTIDE SEQUENCE</scope>
    <source>
        <strain evidence="11">CGMCC 1.10859</strain>
    </source>
</reference>
<evidence type="ECO:0000256" key="4">
    <source>
        <dbReference type="ARBA" id="ARBA00022741"/>
    </source>
</evidence>
<dbReference type="CDD" id="cd05390">
    <property type="entry name" value="HypB"/>
    <property type="match status" value="1"/>
</dbReference>
<dbReference type="SUPFAM" id="SSF52540">
    <property type="entry name" value="P-loop containing nucleoside triphosphate hydrolases"/>
    <property type="match status" value="1"/>
</dbReference>
<evidence type="ECO:0000256" key="1">
    <source>
        <dbReference type="ARBA" id="ARBA00006211"/>
    </source>
</evidence>
<keyword evidence="7" id="KW-0342">GTP-binding</keyword>
<dbReference type="InterPro" id="IPR003495">
    <property type="entry name" value="CobW/HypB/UreG_nucleotide-bd"/>
</dbReference>
<evidence type="ECO:0000256" key="7">
    <source>
        <dbReference type="ARBA" id="ARBA00023134"/>
    </source>
</evidence>
<dbReference type="EMBL" id="BNAB01000005">
    <property type="protein sequence ID" value="GHE01098.1"/>
    <property type="molecule type" value="Genomic_DNA"/>
</dbReference>
<dbReference type="GO" id="GO:0016151">
    <property type="term" value="F:nickel cation binding"/>
    <property type="evidence" value="ECO:0007669"/>
    <property type="project" value="InterPro"/>
</dbReference>
<keyword evidence="3" id="KW-0479">Metal-binding</keyword>
<dbReference type="PANTHER" id="PTHR30134:SF2">
    <property type="entry name" value="HYDROGENASE MATURATION FACTOR HYPB"/>
    <property type="match status" value="1"/>
</dbReference>
<keyword evidence="2" id="KW-0533">Nickel</keyword>